<gene>
    <name evidence="1" type="ORF">Vadar_011651</name>
</gene>
<protein>
    <submittedName>
        <fullName evidence="1">Uncharacterized protein</fullName>
    </submittedName>
</protein>
<keyword evidence="2" id="KW-1185">Reference proteome</keyword>
<name>A0ACB7XZ53_9ERIC</name>
<organism evidence="1 2">
    <name type="scientific">Vaccinium darrowii</name>
    <dbReference type="NCBI Taxonomy" id="229202"/>
    <lineage>
        <taxon>Eukaryota</taxon>
        <taxon>Viridiplantae</taxon>
        <taxon>Streptophyta</taxon>
        <taxon>Embryophyta</taxon>
        <taxon>Tracheophyta</taxon>
        <taxon>Spermatophyta</taxon>
        <taxon>Magnoliopsida</taxon>
        <taxon>eudicotyledons</taxon>
        <taxon>Gunneridae</taxon>
        <taxon>Pentapetalae</taxon>
        <taxon>asterids</taxon>
        <taxon>Ericales</taxon>
        <taxon>Ericaceae</taxon>
        <taxon>Vaccinioideae</taxon>
        <taxon>Vaccinieae</taxon>
        <taxon>Vaccinium</taxon>
    </lineage>
</organism>
<sequence>MRIIASTNWFRRLLTLCPNSPSISNHPHQHCRRRIFTRAHHQLDKLIRVSNNAPPFYFSLVRSNLYSSSSGSDSKMGFLKWYLGMLESRPVITKAISSSLIYAAADLTSQMITLPPSGSFDSIRTLRMAGFGMLLVGPSQHMWFNFIARILPKRDMVTTLKKLSMGQVLYGPCVNGVFFSYNAALQGESGTEIVARLKRDLLPTLMKGLMFWPMCDFLTYKVIPVHLQPLINSCFSYIWTIYLTYVASLKKASID</sequence>
<dbReference type="Proteomes" id="UP000828048">
    <property type="component" value="Chromosome 5"/>
</dbReference>
<evidence type="ECO:0000313" key="1">
    <source>
        <dbReference type="EMBL" id="KAH7846239.1"/>
    </source>
</evidence>
<reference evidence="1 2" key="1">
    <citation type="journal article" date="2021" name="Hortic Res">
        <title>High-quality reference genome and annotation aids understanding of berry development for evergreen blueberry (Vaccinium darrowii).</title>
        <authorList>
            <person name="Yu J."/>
            <person name="Hulse-Kemp A.M."/>
            <person name="Babiker E."/>
            <person name="Staton M."/>
        </authorList>
    </citation>
    <scope>NUCLEOTIDE SEQUENCE [LARGE SCALE GENOMIC DNA]</scope>
    <source>
        <strain evidence="2">cv. NJ 8807/NJ 8810</strain>
        <tissue evidence="1">Young leaf</tissue>
    </source>
</reference>
<dbReference type="EMBL" id="CM037155">
    <property type="protein sequence ID" value="KAH7846239.1"/>
    <property type="molecule type" value="Genomic_DNA"/>
</dbReference>
<proteinExistence type="predicted"/>
<accession>A0ACB7XZ53</accession>
<evidence type="ECO:0000313" key="2">
    <source>
        <dbReference type="Proteomes" id="UP000828048"/>
    </source>
</evidence>
<comment type="caution">
    <text evidence="1">The sequence shown here is derived from an EMBL/GenBank/DDBJ whole genome shotgun (WGS) entry which is preliminary data.</text>
</comment>